<dbReference type="HOGENOM" id="CLU_1160340_0_0_4"/>
<dbReference type="KEGG" id="rbu:PG1C_05345"/>
<organism evidence="1 2">
    <name type="scientific">Rugosibacter aromaticivorans</name>
    <dbReference type="NCBI Taxonomy" id="1565605"/>
    <lineage>
        <taxon>Bacteria</taxon>
        <taxon>Pseudomonadati</taxon>
        <taxon>Pseudomonadota</taxon>
        <taxon>Betaproteobacteria</taxon>
        <taxon>Nitrosomonadales</taxon>
        <taxon>Sterolibacteriaceae</taxon>
        <taxon>Rugosibacter</taxon>
    </lineage>
</organism>
<gene>
    <name evidence="1" type="ORF">PG1C_05345</name>
</gene>
<dbReference type="EMBL" id="CP010554">
    <property type="protein sequence ID" value="AJP48034.1"/>
    <property type="molecule type" value="Genomic_DNA"/>
</dbReference>
<reference evidence="1 2" key="1">
    <citation type="journal article" date="2015" name="Genome Announc.">
        <title>Complete Genome Sequence of a Novel Bacterium within the Family Rhodocyclaceae That Degrades Polycyclic Aromatic Hydrocarbons.</title>
        <authorList>
            <person name="Singleton D.R."/>
            <person name="Dickey A.N."/>
            <person name="Scholl E.H."/>
            <person name="Wright F.A."/>
            <person name="Aitken M.D."/>
        </authorList>
    </citation>
    <scope>NUCLEOTIDE SEQUENCE [LARGE SCALE GENOMIC DNA]</scope>
    <source>
        <strain evidence="2">PG1-Ca6</strain>
    </source>
</reference>
<protein>
    <submittedName>
        <fullName evidence="1">Uncharacterized protein</fullName>
    </submittedName>
</protein>
<evidence type="ECO:0000313" key="2">
    <source>
        <dbReference type="Proteomes" id="UP000061603"/>
    </source>
</evidence>
<proteinExistence type="predicted"/>
<dbReference type="Proteomes" id="UP000061603">
    <property type="component" value="Chromosome"/>
</dbReference>
<evidence type="ECO:0000313" key="1">
    <source>
        <dbReference type="EMBL" id="AJP48034.1"/>
    </source>
</evidence>
<dbReference type="RefSeq" id="WP_202636388.1">
    <property type="nucleotide sequence ID" value="NZ_CP010554.1"/>
</dbReference>
<keyword evidence="2" id="KW-1185">Reference proteome</keyword>
<dbReference type="STRING" id="1565605.PG1C_05345"/>
<accession>A0A0C5J8R4</accession>
<name>A0A0C5J8R4_9PROT</name>
<sequence>MDDPYSSVENMLRWQISLARKSVSENQKRLSEVGEIYPLPKVKPGSNPHGLPDQWAFGTLTPHQVSLRGAMDKLQWAERKVDKAEVALSEGKLPDAIHWIIAANQSINSTLSFWHSGGAITMWRYIEKYRKAQTVKSRSNRTTIFLGYENYEKFSIAKLVRDLAEKTDQLGDYIPVKELWGELINLLVDKETEPIETWHEKDGLVVEFISRYEGVEEVRSSYKFTSFKAAVSKHRRKLT</sequence>
<dbReference type="AlphaFoldDB" id="A0A0C5J8R4"/>